<comment type="caution">
    <text evidence="1">The sequence shown here is derived from an EMBL/GenBank/DDBJ whole genome shotgun (WGS) entry which is preliminary data.</text>
</comment>
<dbReference type="EMBL" id="JBJUIK010000004">
    <property type="protein sequence ID" value="KAL3529064.1"/>
    <property type="molecule type" value="Genomic_DNA"/>
</dbReference>
<dbReference type="AlphaFoldDB" id="A0ABD3ABF5"/>
<accession>A0ABD3ABF5</accession>
<keyword evidence="2" id="KW-1185">Reference proteome</keyword>
<evidence type="ECO:0000313" key="2">
    <source>
        <dbReference type="Proteomes" id="UP001630127"/>
    </source>
</evidence>
<dbReference type="Proteomes" id="UP001630127">
    <property type="component" value="Unassembled WGS sequence"/>
</dbReference>
<name>A0ABD3ABF5_9GENT</name>
<proteinExistence type="predicted"/>
<gene>
    <name evidence="1" type="ORF">ACH5RR_008386</name>
</gene>
<protein>
    <submittedName>
        <fullName evidence="1">Uncharacterized protein</fullName>
    </submittedName>
</protein>
<sequence>MHETMIGNETMWSSNLLLDNNLLDVDDDPKNSNSSNDAPINETIDTPIRDDTCDVIDVIDGVDRIDRISTALRKNGAPHENVALYGNRASDQIWVTLQRKPLKMQFFIRGKPCLQIRRSIKIELLYKAWFTPRGKDLWRSIRMELHFKRQLLPLRQPMHKKWHPLIHFGKNFSHQKKSSFPEKRPVPKIHKPSLRWNKMNQNGKKVLLRTNGRYENVETLNFSEKGEVICKQCNKLKRTVANVDSKSPQLSRIVHYGEVKVLYQAKSMRHYASSLKE</sequence>
<reference evidence="1 2" key="1">
    <citation type="submission" date="2024-11" db="EMBL/GenBank/DDBJ databases">
        <title>A near-complete genome assembly of Cinchona calisaya.</title>
        <authorList>
            <person name="Lian D.C."/>
            <person name="Zhao X.W."/>
            <person name="Wei L."/>
        </authorList>
    </citation>
    <scope>NUCLEOTIDE SEQUENCE [LARGE SCALE GENOMIC DNA]</scope>
    <source>
        <tissue evidence="1">Nenye</tissue>
    </source>
</reference>
<evidence type="ECO:0000313" key="1">
    <source>
        <dbReference type="EMBL" id="KAL3529064.1"/>
    </source>
</evidence>
<organism evidence="1 2">
    <name type="scientific">Cinchona calisaya</name>
    <dbReference type="NCBI Taxonomy" id="153742"/>
    <lineage>
        <taxon>Eukaryota</taxon>
        <taxon>Viridiplantae</taxon>
        <taxon>Streptophyta</taxon>
        <taxon>Embryophyta</taxon>
        <taxon>Tracheophyta</taxon>
        <taxon>Spermatophyta</taxon>
        <taxon>Magnoliopsida</taxon>
        <taxon>eudicotyledons</taxon>
        <taxon>Gunneridae</taxon>
        <taxon>Pentapetalae</taxon>
        <taxon>asterids</taxon>
        <taxon>lamiids</taxon>
        <taxon>Gentianales</taxon>
        <taxon>Rubiaceae</taxon>
        <taxon>Cinchonoideae</taxon>
        <taxon>Cinchoneae</taxon>
        <taxon>Cinchona</taxon>
    </lineage>
</organism>